<dbReference type="STRING" id="1353952.A0A165ICR9"/>
<organism evidence="2 3">
    <name type="scientific">Calocera cornea HHB12733</name>
    <dbReference type="NCBI Taxonomy" id="1353952"/>
    <lineage>
        <taxon>Eukaryota</taxon>
        <taxon>Fungi</taxon>
        <taxon>Dikarya</taxon>
        <taxon>Basidiomycota</taxon>
        <taxon>Agaricomycotina</taxon>
        <taxon>Dacrymycetes</taxon>
        <taxon>Dacrymycetales</taxon>
        <taxon>Dacrymycetaceae</taxon>
        <taxon>Calocera</taxon>
    </lineage>
</organism>
<feature type="transmembrane region" description="Helical" evidence="1">
    <location>
        <begin position="182"/>
        <end position="201"/>
    </location>
</feature>
<evidence type="ECO:0000313" key="2">
    <source>
        <dbReference type="EMBL" id="KZT60399.1"/>
    </source>
</evidence>
<protein>
    <recommendedName>
        <fullName evidence="4">G-protein coupled receptors family 1 profile domain-containing protein</fullName>
    </recommendedName>
</protein>
<evidence type="ECO:0000256" key="1">
    <source>
        <dbReference type="SAM" id="Phobius"/>
    </source>
</evidence>
<keyword evidence="1" id="KW-0472">Membrane</keyword>
<name>A0A165ICR9_9BASI</name>
<feature type="transmembrane region" description="Helical" evidence="1">
    <location>
        <begin position="100"/>
        <end position="118"/>
    </location>
</feature>
<accession>A0A165ICR9</accession>
<keyword evidence="1" id="KW-1133">Transmembrane helix</keyword>
<gene>
    <name evidence="2" type="ORF">CALCODRAFT_553675</name>
</gene>
<dbReference type="AlphaFoldDB" id="A0A165ICR9"/>
<dbReference type="Proteomes" id="UP000076842">
    <property type="component" value="Unassembled WGS sequence"/>
</dbReference>
<dbReference type="InParanoid" id="A0A165ICR9"/>
<keyword evidence="3" id="KW-1185">Reference proteome</keyword>
<reference evidence="2 3" key="1">
    <citation type="journal article" date="2016" name="Mol. Biol. Evol.">
        <title>Comparative Genomics of Early-Diverging Mushroom-Forming Fungi Provides Insights into the Origins of Lignocellulose Decay Capabilities.</title>
        <authorList>
            <person name="Nagy L.G."/>
            <person name="Riley R."/>
            <person name="Tritt A."/>
            <person name="Adam C."/>
            <person name="Daum C."/>
            <person name="Floudas D."/>
            <person name="Sun H."/>
            <person name="Yadav J.S."/>
            <person name="Pangilinan J."/>
            <person name="Larsson K.H."/>
            <person name="Matsuura K."/>
            <person name="Barry K."/>
            <person name="Labutti K."/>
            <person name="Kuo R."/>
            <person name="Ohm R.A."/>
            <person name="Bhattacharya S.S."/>
            <person name="Shirouzu T."/>
            <person name="Yoshinaga Y."/>
            <person name="Martin F.M."/>
            <person name="Grigoriev I.V."/>
            <person name="Hibbett D.S."/>
        </authorList>
    </citation>
    <scope>NUCLEOTIDE SEQUENCE [LARGE SCALE GENOMIC DNA]</scope>
    <source>
        <strain evidence="2 3">HHB12733</strain>
    </source>
</reference>
<proteinExistence type="predicted"/>
<sequence>MSTRFSVNPAAALIGGIFAQAFLQGFSVVIVLGALYILLKLTKAKERNWILVVVACANLVLSTIDISVSLYYVLHIFLDENSSPEAFILYYVTFREWPRVTRMGLALFQAALGDLVLVPPPVNHRVYRTWVVWGKTRRSLAVIAVPALLWLTCVTLCIVAVHKFAVENVDNFFAGAPRRWNVAILSTTLIQNVLCVSLIFYKLWRVTSAEGPGLQSQISRNLWTVGSMILESGCLYFMTVVTFTIVYLTDPSAFIIIEDMVSPMISIAFSFLLVRVGIQRNILGANSASNAAHDAAQYHYGNDHNRAGKGPPAE</sequence>
<feature type="transmembrane region" description="Helical" evidence="1">
    <location>
        <begin position="50"/>
        <end position="74"/>
    </location>
</feature>
<dbReference type="EMBL" id="KV423931">
    <property type="protein sequence ID" value="KZT60399.1"/>
    <property type="molecule type" value="Genomic_DNA"/>
</dbReference>
<feature type="transmembrane region" description="Helical" evidence="1">
    <location>
        <begin position="139"/>
        <end position="162"/>
    </location>
</feature>
<dbReference type="OrthoDB" id="3354175at2759"/>
<feature type="transmembrane region" description="Helical" evidence="1">
    <location>
        <begin position="222"/>
        <end position="247"/>
    </location>
</feature>
<keyword evidence="1" id="KW-0812">Transmembrane</keyword>
<feature type="transmembrane region" description="Helical" evidence="1">
    <location>
        <begin position="253"/>
        <end position="274"/>
    </location>
</feature>
<evidence type="ECO:0008006" key="4">
    <source>
        <dbReference type="Google" id="ProtNLM"/>
    </source>
</evidence>
<feature type="transmembrane region" description="Helical" evidence="1">
    <location>
        <begin position="12"/>
        <end position="38"/>
    </location>
</feature>
<evidence type="ECO:0000313" key="3">
    <source>
        <dbReference type="Proteomes" id="UP000076842"/>
    </source>
</evidence>